<keyword evidence="3" id="KW-1185">Reference proteome</keyword>
<reference evidence="2 3" key="1">
    <citation type="submission" date="2016-12" db="EMBL/GenBank/DDBJ databases">
        <authorList>
            <person name="Song W.-J."/>
            <person name="Kurnit D.M."/>
        </authorList>
    </citation>
    <scope>NUCLEOTIDE SEQUENCE [LARGE SCALE GENOMIC DNA]</scope>
    <source>
        <strain evidence="2 3">HSG9</strain>
    </source>
</reference>
<dbReference type="EMBL" id="MTBC01000004">
    <property type="protein sequence ID" value="OQD43026.1"/>
    <property type="molecule type" value="Genomic_DNA"/>
</dbReference>
<dbReference type="AlphaFoldDB" id="A0A1V6LSR5"/>
<accession>A0A1V6LSR5</accession>
<comment type="caution">
    <text evidence="2">The sequence shown here is derived from an EMBL/GenBank/DDBJ whole genome shotgun (WGS) entry which is preliminary data.</text>
</comment>
<sequence>MAQIQIRELGILPENLLESSGLLNINNQIYSFNDSGNTTVLYELDTVDVSIKNEVDLTNIETQDWEAITADEATVYLADIGNNKGARKDLVIYTVPRQQILDNTVSSFGEISFSYPDQTDFSGTENSDFDAEAILASTNQLYIFTKQWQSNQTRIYSIPKTAGSYIAQNIGTIQIDGLVTDATWQPDANAIAVVGYSNTLQPFFALIPFNVESIDGVTIKKYDLPIGLAQVEGITAIGQNQFLISCEKFTNPPFIKSPARLFLLKIPEDETDAGSTNSDTDNNNDENNEEEDIPNLDSEDVPLDVLLYLEKESDFLSFKFTDETSILGAKIFDVTGKQILSFTPQQILDKQFNISTLSSSIYHISFFTNGRTLVKPFYKTQ</sequence>
<gene>
    <name evidence="2" type="ORF">BUL40_08000</name>
</gene>
<evidence type="ECO:0008006" key="4">
    <source>
        <dbReference type="Google" id="ProtNLM"/>
    </source>
</evidence>
<evidence type="ECO:0000313" key="2">
    <source>
        <dbReference type="EMBL" id="OQD43026.1"/>
    </source>
</evidence>
<organism evidence="2 3">
    <name type="scientific">Croceivirga radicis</name>
    <dbReference type="NCBI Taxonomy" id="1929488"/>
    <lineage>
        <taxon>Bacteria</taxon>
        <taxon>Pseudomonadati</taxon>
        <taxon>Bacteroidota</taxon>
        <taxon>Flavobacteriia</taxon>
        <taxon>Flavobacteriales</taxon>
        <taxon>Flavobacteriaceae</taxon>
        <taxon>Croceivirga</taxon>
    </lineage>
</organism>
<feature type="region of interest" description="Disordered" evidence="1">
    <location>
        <begin position="270"/>
        <end position="296"/>
    </location>
</feature>
<evidence type="ECO:0000256" key="1">
    <source>
        <dbReference type="SAM" id="MobiDB-lite"/>
    </source>
</evidence>
<name>A0A1V6LSR5_9FLAO</name>
<evidence type="ECO:0000313" key="3">
    <source>
        <dbReference type="Proteomes" id="UP000191680"/>
    </source>
</evidence>
<proteinExistence type="predicted"/>
<dbReference type="Proteomes" id="UP000191680">
    <property type="component" value="Unassembled WGS sequence"/>
</dbReference>
<feature type="compositionally biased region" description="Acidic residues" evidence="1">
    <location>
        <begin position="282"/>
        <end position="296"/>
    </location>
</feature>
<protein>
    <recommendedName>
        <fullName evidence="4">Secretion system C-terminal sorting domain-containing protein</fullName>
    </recommendedName>
</protein>